<reference evidence="2 3" key="1">
    <citation type="submission" date="2016-04" db="EMBL/GenBank/DDBJ databases">
        <title>Genome sequence of Methanobrevibacter cuticularis DSM 11139.</title>
        <authorList>
            <person name="Poehlein A."/>
            <person name="Seedorf H."/>
            <person name="Daniel R."/>
        </authorList>
    </citation>
    <scope>NUCLEOTIDE SEQUENCE [LARGE SCALE GENOMIC DNA]</scope>
    <source>
        <strain evidence="2 3">DSM 11139</strain>
    </source>
</reference>
<evidence type="ECO:0000313" key="2">
    <source>
        <dbReference type="EMBL" id="KZX17503.1"/>
    </source>
</evidence>
<evidence type="ECO:0000259" key="1">
    <source>
        <dbReference type="SMART" id="SM00933"/>
    </source>
</evidence>
<gene>
    <name evidence="2" type="ORF">MBCUT_01780</name>
</gene>
<dbReference type="EMBL" id="LWMW01000033">
    <property type="protein sequence ID" value="KZX17503.1"/>
    <property type="molecule type" value="Genomic_DNA"/>
</dbReference>
<sequence length="363" mass="42577">MLESLYEKAVQKKGILNKDLKHYDIKNIDVYNYWKKIKIAKSNKDFTLAAGDGSLNKKKFLSFNFYAIASESLIYNNELIKIENSEINIIPHSKFVEDRLRNYMGIFEVKSALKLINDYDIDYYLYDGSILGDLIRPFPLEEKIPKEVRYDLLDLFEDNLRREINSYNVEISSSKVVNTNSKVKSHPKELKNYNTTKYLGYLENIEKLLSLSYLLKDKEKIIAISKTSTATDYFDLNIPDIAIFDKSKFSRETGYSSHKIKSVNEEKNIKHEFPVENDFFKSLTFTIFYVRIEKNKNILKVELPYKATEDEIRDIIEIIAKDSIEGYPYLLKKAHHDVVIRKKDIEQLSKIVGLYERTGREML</sequence>
<dbReference type="STRING" id="47311.MBCUT_01780"/>
<dbReference type="SMART" id="SM00933">
    <property type="entry name" value="NurA"/>
    <property type="match status" value="1"/>
</dbReference>
<feature type="domain" description="NurA" evidence="1">
    <location>
        <begin position="46"/>
        <end position="340"/>
    </location>
</feature>
<dbReference type="AlphaFoldDB" id="A0A166FBK0"/>
<proteinExistence type="predicted"/>
<accession>A0A166FBK0</accession>
<dbReference type="PATRIC" id="fig|47311.3.peg.195"/>
<dbReference type="InterPro" id="IPR018977">
    <property type="entry name" value="NurA_domain"/>
</dbReference>
<name>A0A166FBK0_9EURY</name>
<dbReference type="Proteomes" id="UP000077275">
    <property type="component" value="Unassembled WGS sequence"/>
</dbReference>
<dbReference type="RefSeq" id="WP_067257584.1">
    <property type="nucleotide sequence ID" value="NZ_LWMW01000033.1"/>
</dbReference>
<dbReference type="OrthoDB" id="33831at2157"/>
<evidence type="ECO:0000313" key="3">
    <source>
        <dbReference type="Proteomes" id="UP000077275"/>
    </source>
</evidence>
<comment type="caution">
    <text evidence="2">The sequence shown here is derived from an EMBL/GenBank/DDBJ whole genome shotgun (WGS) entry which is preliminary data.</text>
</comment>
<keyword evidence="3" id="KW-1185">Reference proteome</keyword>
<protein>
    <submittedName>
        <fullName evidence="2">NurA domain protein</fullName>
    </submittedName>
</protein>
<dbReference type="Pfam" id="PF09376">
    <property type="entry name" value="NurA"/>
    <property type="match status" value="1"/>
</dbReference>
<organism evidence="2 3">
    <name type="scientific">Methanobrevibacter cuticularis</name>
    <dbReference type="NCBI Taxonomy" id="47311"/>
    <lineage>
        <taxon>Archaea</taxon>
        <taxon>Methanobacteriati</taxon>
        <taxon>Methanobacteriota</taxon>
        <taxon>Methanomada group</taxon>
        <taxon>Methanobacteria</taxon>
        <taxon>Methanobacteriales</taxon>
        <taxon>Methanobacteriaceae</taxon>
        <taxon>Methanobrevibacter</taxon>
    </lineage>
</organism>